<dbReference type="InterPro" id="IPR016032">
    <property type="entry name" value="Sig_transdc_resp-reg_C-effctor"/>
</dbReference>
<evidence type="ECO:0000313" key="6">
    <source>
        <dbReference type="EMBL" id="VEI63850.1"/>
    </source>
</evidence>
<name>A0A3S4WT26_SERFO</name>
<evidence type="ECO:0000256" key="3">
    <source>
        <dbReference type="ARBA" id="ARBA00023159"/>
    </source>
</evidence>
<evidence type="ECO:0000259" key="5">
    <source>
        <dbReference type="PROSITE" id="PS50043"/>
    </source>
</evidence>
<protein>
    <submittedName>
        <fullName evidence="6">Capsular synthesis regulator component B</fullName>
    </submittedName>
</protein>
<feature type="domain" description="HTH luxR-type" evidence="5">
    <location>
        <begin position="152"/>
        <end position="217"/>
    </location>
</feature>
<keyword evidence="4" id="KW-0804">Transcription</keyword>
<keyword evidence="2" id="KW-0238">DNA-binding</keyword>
<evidence type="ECO:0000256" key="1">
    <source>
        <dbReference type="ARBA" id="ARBA00023015"/>
    </source>
</evidence>
<dbReference type="SMART" id="SM00421">
    <property type="entry name" value="HTH_LUXR"/>
    <property type="match status" value="1"/>
</dbReference>
<dbReference type="CDD" id="cd06170">
    <property type="entry name" value="LuxR_C_like"/>
    <property type="match status" value="1"/>
</dbReference>
<evidence type="ECO:0000256" key="4">
    <source>
        <dbReference type="ARBA" id="ARBA00023163"/>
    </source>
</evidence>
<evidence type="ECO:0000313" key="7">
    <source>
        <dbReference type="Proteomes" id="UP000270487"/>
    </source>
</evidence>
<evidence type="ECO:0000256" key="2">
    <source>
        <dbReference type="ARBA" id="ARBA00023125"/>
    </source>
</evidence>
<dbReference type="PROSITE" id="PS00622">
    <property type="entry name" value="HTH_LUXR_1"/>
    <property type="match status" value="1"/>
</dbReference>
<keyword evidence="3" id="KW-0010">Activator</keyword>
<dbReference type="PANTHER" id="PTHR44688:SF16">
    <property type="entry name" value="DNA-BINDING TRANSCRIPTIONAL ACTIVATOR DEVR_DOSR"/>
    <property type="match status" value="1"/>
</dbReference>
<organism evidence="6 7">
    <name type="scientific">Serratia fonticola</name>
    <dbReference type="NCBI Taxonomy" id="47917"/>
    <lineage>
        <taxon>Bacteria</taxon>
        <taxon>Pseudomonadati</taxon>
        <taxon>Pseudomonadota</taxon>
        <taxon>Gammaproteobacteria</taxon>
        <taxon>Enterobacterales</taxon>
        <taxon>Yersiniaceae</taxon>
        <taxon>Serratia</taxon>
    </lineage>
</organism>
<gene>
    <name evidence="6" type="primary">rcsB_3</name>
    <name evidence="6" type="ORF">NCTC13193_00912</name>
</gene>
<dbReference type="InterPro" id="IPR000792">
    <property type="entry name" value="Tscrpt_reg_LuxR_C"/>
</dbReference>
<dbReference type="InterPro" id="IPR036388">
    <property type="entry name" value="WH-like_DNA-bd_sf"/>
</dbReference>
<accession>A0A3S4WT26</accession>
<dbReference type="GO" id="GO:0003677">
    <property type="term" value="F:DNA binding"/>
    <property type="evidence" value="ECO:0007669"/>
    <property type="project" value="UniProtKB-KW"/>
</dbReference>
<dbReference type="Pfam" id="PF00196">
    <property type="entry name" value="GerE"/>
    <property type="match status" value="1"/>
</dbReference>
<proteinExistence type="predicted"/>
<dbReference type="PRINTS" id="PR00038">
    <property type="entry name" value="HTHLUXR"/>
</dbReference>
<dbReference type="Gene3D" id="1.10.10.10">
    <property type="entry name" value="Winged helix-like DNA-binding domain superfamily/Winged helix DNA-binding domain"/>
    <property type="match status" value="1"/>
</dbReference>
<dbReference type="PANTHER" id="PTHR44688">
    <property type="entry name" value="DNA-BINDING TRANSCRIPTIONAL ACTIVATOR DEVR_DOSR"/>
    <property type="match status" value="1"/>
</dbReference>
<dbReference type="EMBL" id="LR134492">
    <property type="protein sequence ID" value="VEI63850.1"/>
    <property type="molecule type" value="Genomic_DNA"/>
</dbReference>
<dbReference type="SUPFAM" id="SSF46894">
    <property type="entry name" value="C-terminal effector domain of the bipartite response regulators"/>
    <property type="match status" value="1"/>
</dbReference>
<keyword evidence="1" id="KW-0805">Transcription regulation</keyword>
<dbReference type="PROSITE" id="PS50043">
    <property type="entry name" value="HTH_LUXR_2"/>
    <property type="match status" value="1"/>
</dbReference>
<reference evidence="6 7" key="1">
    <citation type="submission" date="2018-12" db="EMBL/GenBank/DDBJ databases">
        <authorList>
            <consortium name="Pathogen Informatics"/>
        </authorList>
    </citation>
    <scope>NUCLEOTIDE SEQUENCE [LARGE SCALE GENOMIC DNA]</scope>
    <source>
        <strain evidence="6 7">NCTC13193</strain>
    </source>
</reference>
<dbReference type="GO" id="GO:0006355">
    <property type="term" value="P:regulation of DNA-templated transcription"/>
    <property type="evidence" value="ECO:0007669"/>
    <property type="project" value="InterPro"/>
</dbReference>
<sequence length="233" mass="25844">MNTPLSVVKLAVVAPIPLLQAGMAHFIQNLDPPMHLVVMVSSLEQLLAQWAPPQIDLLAVVLSGSPQEIARDTQQLLMLSERAPALRIVVCTYCRDIALLTRLNLRPHISLLARQESQEQTRRDMAQALTGAKVCSPSMAMYLLYSATPAQVQDSLVVLTQAEHKVLEYLQQGMSVSDVADLLHRSVKTISAHKCNSMRKLGVRNDAELFQHLRSQVTDTPYNTPNSPWYVAT</sequence>
<dbReference type="Proteomes" id="UP000270487">
    <property type="component" value="Chromosome"/>
</dbReference>
<dbReference type="AlphaFoldDB" id="A0A3S4WT26"/>